<dbReference type="GO" id="GO:0046872">
    <property type="term" value="F:metal ion binding"/>
    <property type="evidence" value="ECO:0007669"/>
    <property type="project" value="UniProtKB-KW"/>
</dbReference>
<dbReference type="Pfam" id="PF07992">
    <property type="entry name" value="Pyr_redox_2"/>
    <property type="match status" value="2"/>
</dbReference>
<name>A0A1G9RPC2_9ACTO</name>
<keyword evidence="7" id="KW-0560">Oxidoreductase</keyword>
<evidence type="ECO:0000256" key="6">
    <source>
        <dbReference type="ARBA" id="ARBA00022723"/>
    </source>
</evidence>
<organism evidence="12 13">
    <name type="scientific">Actinomyces ruminicola</name>
    <dbReference type="NCBI Taxonomy" id="332524"/>
    <lineage>
        <taxon>Bacteria</taxon>
        <taxon>Bacillati</taxon>
        <taxon>Actinomycetota</taxon>
        <taxon>Actinomycetes</taxon>
        <taxon>Actinomycetales</taxon>
        <taxon>Actinomycetaceae</taxon>
        <taxon>Actinomyces</taxon>
    </lineage>
</organism>
<dbReference type="OrthoDB" id="3267377at2"/>
<feature type="domain" description="FAD/NAD(P)-binding" evidence="11">
    <location>
        <begin position="414"/>
        <end position="490"/>
    </location>
</feature>
<keyword evidence="8" id="KW-0408">Iron</keyword>
<evidence type="ECO:0000259" key="11">
    <source>
        <dbReference type="Pfam" id="PF07992"/>
    </source>
</evidence>
<evidence type="ECO:0000256" key="4">
    <source>
        <dbReference type="ARBA" id="ARBA00022630"/>
    </source>
</evidence>
<protein>
    <submittedName>
        <fullName evidence="12">2-enoate reductase</fullName>
    </submittedName>
</protein>
<evidence type="ECO:0000256" key="8">
    <source>
        <dbReference type="ARBA" id="ARBA00023004"/>
    </source>
</evidence>
<dbReference type="PANTHER" id="PTHR42917:SF2">
    <property type="entry name" value="2,4-DIENOYL-COA REDUCTASE [(2E)-ENOYL-COA-PRODUCING]"/>
    <property type="match status" value="1"/>
</dbReference>
<evidence type="ECO:0000313" key="13">
    <source>
        <dbReference type="Proteomes" id="UP000199671"/>
    </source>
</evidence>
<comment type="cofactor">
    <cofactor evidence="2">
        <name>[4Fe-4S] cluster</name>
        <dbReference type="ChEBI" id="CHEBI:49883"/>
    </cofactor>
</comment>
<dbReference type="PRINTS" id="PR00368">
    <property type="entry name" value="FADPNR"/>
</dbReference>
<keyword evidence="9" id="KW-0411">Iron-sulfur</keyword>
<keyword evidence="5" id="KW-0288">FMN</keyword>
<feature type="domain" description="FAD/NAD(P)-binding" evidence="11">
    <location>
        <begin position="498"/>
        <end position="648"/>
    </location>
</feature>
<evidence type="ECO:0000313" key="12">
    <source>
        <dbReference type="EMBL" id="SDM25034.1"/>
    </source>
</evidence>
<dbReference type="GO" id="GO:0051536">
    <property type="term" value="F:iron-sulfur cluster binding"/>
    <property type="evidence" value="ECO:0007669"/>
    <property type="project" value="UniProtKB-KW"/>
</dbReference>
<proteinExistence type="inferred from homology"/>
<dbReference type="InterPro" id="IPR013785">
    <property type="entry name" value="Aldolase_TIM"/>
</dbReference>
<dbReference type="PANTHER" id="PTHR42917">
    <property type="entry name" value="2,4-DIENOYL-COA REDUCTASE"/>
    <property type="match status" value="1"/>
</dbReference>
<dbReference type="InterPro" id="IPR001155">
    <property type="entry name" value="OxRdtase_FMN_N"/>
</dbReference>
<dbReference type="PRINTS" id="PR00411">
    <property type="entry name" value="PNDRDTASEI"/>
</dbReference>
<keyword evidence="4" id="KW-0285">Flavoprotein</keyword>
<dbReference type="RefSeq" id="WP_092606702.1">
    <property type="nucleotide sequence ID" value="NZ_FNHU01000001.1"/>
</dbReference>
<dbReference type="InterPro" id="IPR036188">
    <property type="entry name" value="FAD/NAD-bd_sf"/>
</dbReference>
<dbReference type="Proteomes" id="UP000199671">
    <property type="component" value="Unassembled WGS sequence"/>
</dbReference>
<evidence type="ECO:0000256" key="2">
    <source>
        <dbReference type="ARBA" id="ARBA00001966"/>
    </source>
</evidence>
<feature type="domain" description="NADH:flavin oxidoreductase/NADH oxidase N-terminal" evidence="10">
    <location>
        <begin position="13"/>
        <end position="367"/>
    </location>
</feature>
<dbReference type="EMBL" id="FNHU01000001">
    <property type="protein sequence ID" value="SDM25034.1"/>
    <property type="molecule type" value="Genomic_DNA"/>
</dbReference>
<dbReference type="GO" id="GO:0016491">
    <property type="term" value="F:oxidoreductase activity"/>
    <property type="evidence" value="ECO:0007669"/>
    <property type="project" value="UniProtKB-KW"/>
</dbReference>
<gene>
    <name evidence="12" type="ORF">SAMN04487766_10185</name>
</gene>
<comment type="cofactor">
    <cofactor evidence="1">
        <name>FMN</name>
        <dbReference type="ChEBI" id="CHEBI:58210"/>
    </cofactor>
</comment>
<keyword evidence="6" id="KW-0479">Metal-binding</keyword>
<reference evidence="12 13" key="1">
    <citation type="submission" date="2016-10" db="EMBL/GenBank/DDBJ databases">
        <authorList>
            <person name="de Groot N.N."/>
        </authorList>
    </citation>
    <scope>NUCLEOTIDE SEQUENCE [LARGE SCALE GENOMIC DNA]</scope>
    <source>
        <strain evidence="12 13">KPR-7B</strain>
    </source>
</reference>
<comment type="similarity">
    <text evidence="3">In the N-terminal section; belongs to the NADH:flavin oxidoreductase/NADH oxidase family.</text>
</comment>
<dbReference type="Gene3D" id="3.20.20.70">
    <property type="entry name" value="Aldolase class I"/>
    <property type="match status" value="1"/>
</dbReference>
<dbReference type="Pfam" id="PF00724">
    <property type="entry name" value="Oxidored_FMN"/>
    <property type="match status" value="1"/>
</dbReference>
<dbReference type="SUPFAM" id="SSF51395">
    <property type="entry name" value="FMN-linked oxidoreductases"/>
    <property type="match status" value="1"/>
</dbReference>
<dbReference type="GO" id="GO:0010181">
    <property type="term" value="F:FMN binding"/>
    <property type="evidence" value="ECO:0007669"/>
    <property type="project" value="InterPro"/>
</dbReference>
<evidence type="ECO:0000256" key="9">
    <source>
        <dbReference type="ARBA" id="ARBA00023014"/>
    </source>
</evidence>
<accession>A0A1G9RPC2</accession>
<dbReference type="Gene3D" id="3.40.50.720">
    <property type="entry name" value="NAD(P)-binding Rossmann-like Domain"/>
    <property type="match status" value="1"/>
</dbReference>
<dbReference type="AlphaFoldDB" id="A0A1G9RPC2"/>
<dbReference type="SUPFAM" id="SSF51905">
    <property type="entry name" value="FAD/NAD(P)-binding domain"/>
    <property type="match status" value="1"/>
</dbReference>
<evidence type="ECO:0000256" key="1">
    <source>
        <dbReference type="ARBA" id="ARBA00001917"/>
    </source>
</evidence>
<sequence length="677" mass="73029">MSTSVFSQVQHPELFEPTRVGSIEVKNHYAMGPMGPLGFSTAEGGWNQRAIEFYATRARGGIGLIITGVCQVTNPSDGVPPGLIPNPTLSPGLFLTTSRDLTERVHAYDAKIVLQVGAGFGRVIIPGVLGGRRPVAPSEIPYRWDPSITCREMTVEEIQGIVAQFRIAGMVAREAGFDGIQVHAVHEGYLLDQFAISYFNHRTDAYGGSLGNRLRFAREVVEAIHESAGADFPVQLRFSPKSMIKGFGVGAMPGETFTEMGRDMDEGIEAARLLVSYGYEALDVDVGSYDSWYWSHPPMYQAKGLYVPYARQLHEACPEIPLIVAGRMDDPELAAAATADGTATLVSLARPTLADPEIVNKLQRGRRDLVRPCISCQEGCIGRIEKYSSLRCAVNPLAARELERPLPQATDRTRMRVLIVGGGVAGMEAARVLAERGHLPVLHEASERLGGVVIAGGQPSFKEDDLALIAWYERQLAELGVEVHLGSRVDAELIRRSGADHVLIATGSTPRLLDLGEGVPVVEATDALLDQDSLGERVVIVGGGTSGCELAISLRERGIEVTIVEALADVLKKNAPTCMANHAMLHDLVAYRGVEVLAGVRAEHVTDAGLLVSVDGEERLVPAQTVVTAIGYKPRHELEAEVKAAGIPYHVIGDARRCANIMYAIWDGFEVASQLAK</sequence>
<evidence type="ECO:0000256" key="3">
    <source>
        <dbReference type="ARBA" id="ARBA00011048"/>
    </source>
</evidence>
<evidence type="ECO:0000259" key="10">
    <source>
        <dbReference type="Pfam" id="PF00724"/>
    </source>
</evidence>
<evidence type="ECO:0000256" key="7">
    <source>
        <dbReference type="ARBA" id="ARBA00023002"/>
    </source>
</evidence>
<evidence type="ECO:0000256" key="5">
    <source>
        <dbReference type="ARBA" id="ARBA00022643"/>
    </source>
</evidence>
<dbReference type="InterPro" id="IPR051793">
    <property type="entry name" value="NADH:flavin_oxidoreductase"/>
</dbReference>
<dbReference type="InterPro" id="IPR023753">
    <property type="entry name" value="FAD/NAD-binding_dom"/>
</dbReference>
<dbReference type="Gene3D" id="3.50.50.60">
    <property type="entry name" value="FAD/NAD(P)-binding domain"/>
    <property type="match status" value="1"/>
</dbReference>